<sequence>MQKIQDLINKETSDSNNPFSHAVVGQEPADGSSGVTPNNQPLPLLPCYFFDFMIGTSTGGLVAILLGRLRMSIDDAIKSYWRLGNYIFYPGRQEVSPHFPYLLYDSKKLERAIKETVWEHCDSHPRGTECNPTTERLRQYDYAEEDDANCDSDPSRQNYTCKVAVVAQKRTKLGQMPHLFRSYNHSTRAHVRNDYNPDGDMTNSAGGKVTIVEACRATSASPLHFKRMKIYPDTFIDGGAGHNNPSKIAWNEALYMSHLKDATQRDVAALISLGCGEKREEGHNNFKGLLKTLTRSVAEISATHHVHDYMETICDNAQIRTPYFRFNVTSPSSSSSSSSRKGLSDIGLAECKKETKKGIRKAGRDARRKVFNKKTNSWPSSNQPPRPKPEWYVTLQRQAQQQSEESGKQQTKGAFRPDKYDYTTFDTIFERTEEYCTSTDKGNGHGGSVVDRIDQCAELLLRYARLRAIDRERWRRFISHPDPYHPLYIVRDDD</sequence>
<reference evidence="6" key="1">
    <citation type="journal article" date="2023" name="Mol. Phylogenet. Evol.">
        <title>Genome-scale phylogeny and comparative genomics of the fungal order Sordariales.</title>
        <authorList>
            <person name="Hensen N."/>
            <person name="Bonometti L."/>
            <person name="Westerberg I."/>
            <person name="Brannstrom I.O."/>
            <person name="Guillou S."/>
            <person name="Cros-Aarteil S."/>
            <person name="Calhoun S."/>
            <person name="Haridas S."/>
            <person name="Kuo A."/>
            <person name="Mondo S."/>
            <person name="Pangilinan J."/>
            <person name="Riley R."/>
            <person name="LaButti K."/>
            <person name="Andreopoulos B."/>
            <person name="Lipzen A."/>
            <person name="Chen C."/>
            <person name="Yan M."/>
            <person name="Daum C."/>
            <person name="Ng V."/>
            <person name="Clum A."/>
            <person name="Steindorff A."/>
            <person name="Ohm R.A."/>
            <person name="Martin F."/>
            <person name="Silar P."/>
            <person name="Natvig D.O."/>
            <person name="Lalanne C."/>
            <person name="Gautier V."/>
            <person name="Ament-Velasquez S.L."/>
            <person name="Kruys A."/>
            <person name="Hutchinson M.I."/>
            <person name="Powell A.J."/>
            <person name="Barry K."/>
            <person name="Miller A.N."/>
            <person name="Grigoriev I.V."/>
            <person name="Debuchy R."/>
            <person name="Gladieux P."/>
            <person name="Hiltunen Thoren M."/>
            <person name="Johannesson H."/>
        </authorList>
    </citation>
    <scope>NUCLEOTIDE SEQUENCE</scope>
    <source>
        <strain evidence="6">CBS 990.96</strain>
    </source>
</reference>
<dbReference type="GO" id="GO:0046486">
    <property type="term" value="P:glycerolipid metabolic process"/>
    <property type="evidence" value="ECO:0007669"/>
    <property type="project" value="UniProtKB-ARBA"/>
</dbReference>
<dbReference type="InterPro" id="IPR016035">
    <property type="entry name" value="Acyl_Trfase/lysoPLipase"/>
</dbReference>
<dbReference type="PANTHER" id="PTHR24185:SF1">
    <property type="entry name" value="CALCIUM-INDEPENDENT PHOSPHOLIPASE A2-GAMMA"/>
    <property type="match status" value="1"/>
</dbReference>
<dbReference type="SUPFAM" id="SSF52151">
    <property type="entry name" value="FabD/lysophospholipase-like"/>
    <property type="match status" value="1"/>
</dbReference>
<protein>
    <submittedName>
        <fullName evidence="6">Acyl transferase/acyl hydrolase/lysophospholipase</fullName>
    </submittedName>
</protein>
<accession>A0AAN7BLC3</accession>
<evidence type="ECO:0000256" key="1">
    <source>
        <dbReference type="ARBA" id="ARBA00022801"/>
    </source>
</evidence>
<keyword evidence="3" id="KW-0443">Lipid metabolism</keyword>
<gene>
    <name evidence="6" type="ORF">QBC38DRAFT_264171</name>
</gene>
<dbReference type="InterPro" id="IPR002641">
    <property type="entry name" value="PNPLA_dom"/>
</dbReference>
<dbReference type="GO" id="GO:0047499">
    <property type="term" value="F:calcium-independent phospholipase A2 activity"/>
    <property type="evidence" value="ECO:0007669"/>
    <property type="project" value="TreeGrafter"/>
</dbReference>
<keyword evidence="6" id="KW-0808">Transferase</keyword>
<dbReference type="GO" id="GO:0016020">
    <property type="term" value="C:membrane"/>
    <property type="evidence" value="ECO:0007669"/>
    <property type="project" value="TreeGrafter"/>
</dbReference>
<keyword evidence="2" id="KW-0442">Lipid degradation</keyword>
<evidence type="ECO:0000259" key="5">
    <source>
        <dbReference type="Pfam" id="PF01734"/>
    </source>
</evidence>
<proteinExistence type="predicted"/>
<dbReference type="GO" id="GO:0019369">
    <property type="term" value="P:arachidonate metabolic process"/>
    <property type="evidence" value="ECO:0007669"/>
    <property type="project" value="TreeGrafter"/>
</dbReference>
<dbReference type="GO" id="GO:0016042">
    <property type="term" value="P:lipid catabolic process"/>
    <property type="evidence" value="ECO:0007669"/>
    <property type="project" value="UniProtKB-KW"/>
</dbReference>
<dbReference type="Pfam" id="PF01734">
    <property type="entry name" value="Patatin"/>
    <property type="match status" value="1"/>
</dbReference>
<evidence type="ECO:0000256" key="3">
    <source>
        <dbReference type="ARBA" id="ARBA00023098"/>
    </source>
</evidence>
<dbReference type="Gene3D" id="3.40.1090.10">
    <property type="entry name" value="Cytosolic phospholipase A2 catalytic domain"/>
    <property type="match status" value="1"/>
</dbReference>
<comment type="caution">
    <text evidence="6">The sequence shown here is derived from an EMBL/GenBank/DDBJ whole genome shotgun (WGS) entry which is preliminary data.</text>
</comment>
<feature type="domain" description="PNPLA" evidence="5">
    <location>
        <begin position="47"/>
        <end position="250"/>
    </location>
</feature>
<feature type="region of interest" description="Disordered" evidence="4">
    <location>
        <begin position="354"/>
        <end position="416"/>
    </location>
</feature>
<feature type="region of interest" description="Disordered" evidence="4">
    <location>
        <begin position="11"/>
        <end position="36"/>
    </location>
</feature>
<organism evidence="6 7">
    <name type="scientific">Podospora fimiseda</name>
    <dbReference type="NCBI Taxonomy" id="252190"/>
    <lineage>
        <taxon>Eukaryota</taxon>
        <taxon>Fungi</taxon>
        <taxon>Dikarya</taxon>
        <taxon>Ascomycota</taxon>
        <taxon>Pezizomycotina</taxon>
        <taxon>Sordariomycetes</taxon>
        <taxon>Sordariomycetidae</taxon>
        <taxon>Sordariales</taxon>
        <taxon>Podosporaceae</taxon>
        <taxon>Podospora</taxon>
    </lineage>
</organism>
<keyword evidence="1 6" id="KW-0378">Hydrolase</keyword>
<dbReference type="PANTHER" id="PTHR24185">
    <property type="entry name" value="CALCIUM-INDEPENDENT PHOSPHOLIPASE A2-GAMMA"/>
    <property type="match status" value="1"/>
</dbReference>
<keyword evidence="7" id="KW-1185">Reference proteome</keyword>
<name>A0AAN7BLC3_9PEZI</name>
<evidence type="ECO:0000313" key="6">
    <source>
        <dbReference type="EMBL" id="KAK4225416.1"/>
    </source>
</evidence>
<dbReference type="EMBL" id="MU865367">
    <property type="protein sequence ID" value="KAK4225416.1"/>
    <property type="molecule type" value="Genomic_DNA"/>
</dbReference>
<reference evidence="6" key="2">
    <citation type="submission" date="2023-05" db="EMBL/GenBank/DDBJ databases">
        <authorList>
            <consortium name="Lawrence Berkeley National Laboratory"/>
            <person name="Steindorff A."/>
            <person name="Hensen N."/>
            <person name="Bonometti L."/>
            <person name="Westerberg I."/>
            <person name="Brannstrom I.O."/>
            <person name="Guillou S."/>
            <person name="Cros-Aarteil S."/>
            <person name="Calhoun S."/>
            <person name="Haridas S."/>
            <person name="Kuo A."/>
            <person name="Mondo S."/>
            <person name="Pangilinan J."/>
            <person name="Riley R."/>
            <person name="Labutti K."/>
            <person name="Andreopoulos B."/>
            <person name="Lipzen A."/>
            <person name="Chen C."/>
            <person name="Yanf M."/>
            <person name="Daum C."/>
            <person name="Ng V."/>
            <person name="Clum A."/>
            <person name="Ohm R."/>
            <person name="Martin F."/>
            <person name="Silar P."/>
            <person name="Natvig D."/>
            <person name="Lalanne C."/>
            <person name="Gautier V."/>
            <person name="Ament-Velasquez S.L."/>
            <person name="Kruys A."/>
            <person name="Hutchinson M.I."/>
            <person name="Powell A.J."/>
            <person name="Barry K."/>
            <person name="Miller A.N."/>
            <person name="Grigoriev I.V."/>
            <person name="Debuchy R."/>
            <person name="Gladieux P."/>
            <person name="Thoren M.H."/>
            <person name="Johannesson H."/>
        </authorList>
    </citation>
    <scope>NUCLEOTIDE SEQUENCE</scope>
    <source>
        <strain evidence="6">CBS 990.96</strain>
    </source>
</reference>
<dbReference type="AlphaFoldDB" id="A0AAN7BLC3"/>
<dbReference type="GO" id="GO:0016740">
    <property type="term" value="F:transferase activity"/>
    <property type="evidence" value="ECO:0007669"/>
    <property type="project" value="UniProtKB-KW"/>
</dbReference>
<feature type="compositionally biased region" description="Polar residues" evidence="4">
    <location>
        <begin position="373"/>
        <end position="383"/>
    </location>
</feature>
<evidence type="ECO:0000256" key="2">
    <source>
        <dbReference type="ARBA" id="ARBA00022963"/>
    </source>
</evidence>
<feature type="compositionally biased region" description="Basic and acidic residues" evidence="4">
    <location>
        <begin position="354"/>
        <end position="365"/>
    </location>
</feature>
<feature type="compositionally biased region" description="Polar residues" evidence="4">
    <location>
        <begin position="395"/>
        <end position="412"/>
    </location>
</feature>
<evidence type="ECO:0000313" key="7">
    <source>
        <dbReference type="Proteomes" id="UP001301958"/>
    </source>
</evidence>
<evidence type="ECO:0000256" key="4">
    <source>
        <dbReference type="SAM" id="MobiDB-lite"/>
    </source>
</evidence>
<dbReference type="Proteomes" id="UP001301958">
    <property type="component" value="Unassembled WGS sequence"/>
</dbReference>